<organism evidence="2 3">
    <name type="scientific">Riccia sorocarpa</name>
    <dbReference type="NCBI Taxonomy" id="122646"/>
    <lineage>
        <taxon>Eukaryota</taxon>
        <taxon>Viridiplantae</taxon>
        <taxon>Streptophyta</taxon>
        <taxon>Embryophyta</taxon>
        <taxon>Marchantiophyta</taxon>
        <taxon>Marchantiopsida</taxon>
        <taxon>Marchantiidae</taxon>
        <taxon>Marchantiales</taxon>
        <taxon>Ricciaceae</taxon>
        <taxon>Riccia</taxon>
    </lineage>
</organism>
<dbReference type="EMBL" id="JBJQOH010000002">
    <property type="protein sequence ID" value="KAL3697745.1"/>
    <property type="molecule type" value="Genomic_DNA"/>
</dbReference>
<dbReference type="Pfam" id="PF04248">
    <property type="entry name" value="NTP_transf_9"/>
    <property type="match status" value="1"/>
</dbReference>
<dbReference type="Proteomes" id="UP001633002">
    <property type="component" value="Unassembled WGS sequence"/>
</dbReference>
<evidence type="ECO:0000313" key="2">
    <source>
        <dbReference type="EMBL" id="KAL3697745.1"/>
    </source>
</evidence>
<comment type="caution">
    <text evidence="2">The sequence shown here is derived from an EMBL/GenBank/DDBJ whole genome shotgun (WGS) entry which is preliminary data.</text>
</comment>
<dbReference type="PANTHER" id="PTHR43058">
    <property type="entry name" value="SLR0655 PROTEIN"/>
    <property type="match status" value="1"/>
</dbReference>
<dbReference type="Gene3D" id="2.170.150.40">
    <property type="entry name" value="Domain of unknown function (DUF427)"/>
    <property type="match status" value="1"/>
</dbReference>
<evidence type="ECO:0000259" key="1">
    <source>
        <dbReference type="Pfam" id="PF04248"/>
    </source>
</evidence>
<dbReference type="InterPro" id="IPR038694">
    <property type="entry name" value="DUF427_sf"/>
</dbReference>
<dbReference type="PANTHER" id="PTHR43058:SF1">
    <property type="entry name" value="DUF427 DOMAIN-CONTAINING PROTEIN"/>
    <property type="match status" value="1"/>
</dbReference>
<name>A0ABD3I5V5_9MARC</name>
<sequence length="245" mass="27354">MAAVFEREISRLLTTFSGCGFVSPRHRVSHRPLAISALLSCFGDRDLKLRVAGFIHKGERWHWNSGLSKREGSRKFSTVMASVVPRDPVGPGQESVWDYPRPPRMEPVKERIKIIFNDEVVADSTNAYRVLETSHPPVYYIPSADVKMEHLAKAPGSSFCEWKGDATWWTLSVGSKTAENVAWSYEDPTETFLPLKGYLAFYAAPMDACYVGEEKAQPQPGNFYGGWVTSKVVGPFKGSPGTFGW</sequence>
<dbReference type="AlphaFoldDB" id="A0ABD3I5V5"/>
<accession>A0ABD3I5V5</accession>
<protein>
    <recommendedName>
        <fullName evidence="1">DUF427 domain-containing protein</fullName>
    </recommendedName>
</protein>
<proteinExistence type="predicted"/>
<keyword evidence="3" id="KW-1185">Reference proteome</keyword>
<feature type="domain" description="DUF427" evidence="1">
    <location>
        <begin position="112"/>
        <end position="203"/>
    </location>
</feature>
<evidence type="ECO:0000313" key="3">
    <source>
        <dbReference type="Proteomes" id="UP001633002"/>
    </source>
</evidence>
<dbReference type="InterPro" id="IPR007361">
    <property type="entry name" value="DUF427"/>
</dbReference>
<reference evidence="2 3" key="1">
    <citation type="submission" date="2024-09" db="EMBL/GenBank/DDBJ databases">
        <title>Chromosome-scale assembly of Riccia sorocarpa.</title>
        <authorList>
            <person name="Paukszto L."/>
        </authorList>
    </citation>
    <scope>NUCLEOTIDE SEQUENCE [LARGE SCALE GENOMIC DNA]</scope>
    <source>
        <strain evidence="2">LP-2024</strain>
        <tissue evidence="2">Aerial parts of the thallus</tissue>
    </source>
</reference>
<gene>
    <name evidence="2" type="ORF">R1sor_011821</name>
</gene>